<dbReference type="EnsemblPlants" id="evm.model.06.1160">
    <property type="protein sequence ID" value="cds.evm.model.06.1160"/>
    <property type="gene ID" value="evm.TU.06.1160"/>
</dbReference>
<feature type="region of interest" description="Disordered" evidence="1">
    <location>
        <begin position="1"/>
        <end position="51"/>
    </location>
</feature>
<evidence type="ECO:0000313" key="2">
    <source>
        <dbReference type="EnsemblPlants" id="cds.evm.model.06.1160"/>
    </source>
</evidence>
<organism evidence="2 3">
    <name type="scientific">Cannabis sativa</name>
    <name type="common">Hemp</name>
    <name type="synonym">Marijuana</name>
    <dbReference type="NCBI Taxonomy" id="3483"/>
    <lineage>
        <taxon>Eukaryota</taxon>
        <taxon>Viridiplantae</taxon>
        <taxon>Streptophyta</taxon>
        <taxon>Embryophyta</taxon>
        <taxon>Tracheophyta</taxon>
        <taxon>Spermatophyta</taxon>
        <taxon>Magnoliopsida</taxon>
        <taxon>eudicotyledons</taxon>
        <taxon>Gunneridae</taxon>
        <taxon>Pentapetalae</taxon>
        <taxon>rosids</taxon>
        <taxon>fabids</taxon>
        <taxon>Rosales</taxon>
        <taxon>Cannabaceae</taxon>
        <taxon>Cannabis</taxon>
    </lineage>
</organism>
<dbReference type="Proteomes" id="UP000596661">
    <property type="component" value="Chromosome 6"/>
</dbReference>
<evidence type="ECO:0000256" key="1">
    <source>
        <dbReference type="SAM" id="MobiDB-lite"/>
    </source>
</evidence>
<feature type="compositionally biased region" description="Basic residues" evidence="1">
    <location>
        <begin position="21"/>
        <end position="30"/>
    </location>
</feature>
<reference evidence="2" key="1">
    <citation type="submission" date="2018-11" db="EMBL/GenBank/DDBJ databases">
        <authorList>
            <person name="Grassa J C."/>
        </authorList>
    </citation>
    <scope>NUCLEOTIDE SEQUENCE [LARGE SCALE GENOMIC DNA]</scope>
</reference>
<keyword evidence="3" id="KW-1185">Reference proteome</keyword>
<feature type="compositionally biased region" description="Basic residues" evidence="1">
    <location>
        <begin position="73"/>
        <end position="85"/>
    </location>
</feature>
<name>A0A803PTC1_CANSA</name>
<protein>
    <submittedName>
        <fullName evidence="2">Uncharacterized protein</fullName>
    </submittedName>
</protein>
<sequence>MPKQFSFSDASVEEENTVKVQTRKSPRKSKGATVEEENSVKAATKKSPRKLNEKVCESYVADDEKLVNVIRKDKKKQVSKSHGKKKSETHVDAAPLFYRS</sequence>
<accession>A0A803PTC1</accession>
<dbReference type="EMBL" id="UZAU01000594">
    <property type="status" value="NOT_ANNOTATED_CDS"/>
    <property type="molecule type" value="Genomic_DNA"/>
</dbReference>
<dbReference type="AlphaFoldDB" id="A0A803PTC1"/>
<proteinExistence type="predicted"/>
<feature type="region of interest" description="Disordered" evidence="1">
    <location>
        <begin position="73"/>
        <end position="100"/>
    </location>
</feature>
<dbReference type="Gramene" id="evm.model.06.1160">
    <property type="protein sequence ID" value="cds.evm.model.06.1160"/>
    <property type="gene ID" value="evm.TU.06.1160"/>
</dbReference>
<evidence type="ECO:0000313" key="3">
    <source>
        <dbReference type="Proteomes" id="UP000596661"/>
    </source>
</evidence>
<reference evidence="2" key="2">
    <citation type="submission" date="2021-03" db="UniProtKB">
        <authorList>
            <consortium name="EnsemblPlants"/>
        </authorList>
    </citation>
    <scope>IDENTIFICATION</scope>
</reference>